<organism evidence="10 11">
    <name type="scientific">Microbacterium azadirachtae</name>
    <dbReference type="NCBI Taxonomy" id="582680"/>
    <lineage>
        <taxon>Bacteria</taxon>
        <taxon>Bacillati</taxon>
        <taxon>Actinomycetota</taxon>
        <taxon>Actinomycetes</taxon>
        <taxon>Micrococcales</taxon>
        <taxon>Microbacteriaceae</taxon>
        <taxon>Microbacterium</taxon>
    </lineage>
</organism>
<dbReference type="InterPro" id="IPR029018">
    <property type="entry name" value="Hex-like_dom2"/>
</dbReference>
<comment type="caution">
    <text evidence="10">The sequence shown here is derived from an EMBL/GenBank/DDBJ whole genome shotgun (WGS) entry which is preliminary data.</text>
</comment>
<dbReference type="RefSeq" id="WP_052680224.1">
    <property type="nucleotide sequence ID" value="NZ_JYIX01000036.1"/>
</dbReference>
<dbReference type="InterPro" id="IPR015883">
    <property type="entry name" value="Glyco_hydro_20_cat"/>
</dbReference>
<comment type="similarity">
    <text evidence="2">Belongs to the glycosyl hydrolase 20 family.</text>
</comment>
<protein>
    <recommendedName>
        <fullName evidence="3">beta-N-acetylhexosaminidase</fullName>
        <ecNumber evidence="3">3.2.1.52</ecNumber>
    </recommendedName>
</protein>
<dbReference type="PANTHER" id="PTHR22600:SF57">
    <property type="entry name" value="BETA-N-ACETYLHEXOSAMINIDASE"/>
    <property type="match status" value="1"/>
</dbReference>
<sequence length="522" mass="57052">MPVALIPQPTSLRTGGPHGHEVRPGAALTVPSSLRAAASALLHDLVRDGGPALRLDDGGAIEAIVDPARAREEPAAGLRLGAEGTDEGYRLTVRPEGIRILAATDVGAFRGLTTLRQLLALASPGADGSILLEAVEIEDRPRFAWRSLLLDVARHYYSVAEVCEVIDLLALYKFNAMQLHLVDNEAWRIEVDGHPELTAATPERYTRDDLAAIVAHAALRHIQIIPDIDLPGHCAAFIRARPDLGVLVHTGERDVAYADPDADGLWDLLREIYRQLLDITASPVIHVGGDEAFRMPDDLYGVFVRRALQLVRDFDVRPIAFQEGSRAGFGPDDVAQVWIDFAGPGGDLDKLEALAAAGQPLPAGMPARILPFYGTAAGDLARAQEQGAGILVSPTRVAYFDTPHAEPSLDEAQTVRRPHLGLDVYSPRTLREFYEWDPATAFAGLRPERIAGVEATMWADTITETEEMQLLLTTRLPGFAERAWSPAEEGVWDEYRDRLSLHPRIWSARGIGFYRSALVDWS</sequence>
<dbReference type="Gene3D" id="3.30.379.10">
    <property type="entry name" value="Chitobiase/beta-hexosaminidase domain 2-like"/>
    <property type="match status" value="1"/>
</dbReference>
<dbReference type="Gene3D" id="3.20.20.80">
    <property type="entry name" value="Glycosidases"/>
    <property type="match status" value="1"/>
</dbReference>
<name>A0A0F0LHC5_9MICO</name>
<dbReference type="Pfam" id="PF02838">
    <property type="entry name" value="Glyco_hydro_20b"/>
    <property type="match status" value="1"/>
</dbReference>
<dbReference type="AlphaFoldDB" id="A0A0F0LHC5"/>
<dbReference type="SUPFAM" id="SSF51445">
    <property type="entry name" value="(Trans)glycosidases"/>
    <property type="match status" value="1"/>
</dbReference>
<evidence type="ECO:0000256" key="6">
    <source>
        <dbReference type="PIRSR" id="PIRSR625705-1"/>
    </source>
</evidence>
<dbReference type="PATRIC" id="fig|582680.6.peg.2391"/>
<dbReference type="InterPro" id="IPR015882">
    <property type="entry name" value="HEX_bac_N"/>
</dbReference>
<dbReference type="PRINTS" id="PR00738">
    <property type="entry name" value="GLHYDRLASE20"/>
</dbReference>
<dbReference type="InterPro" id="IPR017853">
    <property type="entry name" value="GH"/>
</dbReference>
<dbReference type="GO" id="GO:0030203">
    <property type="term" value="P:glycosaminoglycan metabolic process"/>
    <property type="evidence" value="ECO:0007669"/>
    <property type="project" value="TreeGrafter"/>
</dbReference>
<dbReference type="EMBL" id="JYIX01000036">
    <property type="protein sequence ID" value="KJL32548.1"/>
    <property type="molecule type" value="Genomic_DNA"/>
</dbReference>
<evidence type="ECO:0000256" key="1">
    <source>
        <dbReference type="ARBA" id="ARBA00001231"/>
    </source>
</evidence>
<dbReference type="GO" id="GO:0016020">
    <property type="term" value="C:membrane"/>
    <property type="evidence" value="ECO:0007669"/>
    <property type="project" value="TreeGrafter"/>
</dbReference>
<accession>A0A0F0LHC5</accession>
<evidence type="ECO:0000313" key="11">
    <source>
        <dbReference type="Proteomes" id="UP000033740"/>
    </source>
</evidence>
<dbReference type="InterPro" id="IPR025705">
    <property type="entry name" value="Beta_hexosaminidase_sua/sub"/>
</dbReference>
<keyword evidence="11" id="KW-1185">Reference proteome</keyword>
<feature type="domain" description="Beta-hexosaminidase bacterial type N-terminal" evidence="9">
    <location>
        <begin position="4"/>
        <end position="139"/>
    </location>
</feature>
<evidence type="ECO:0000259" key="8">
    <source>
        <dbReference type="Pfam" id="PF00728"/>
    </source>
</evidence>
<dbReference type="GO" id="GO:0004563">
    <property type="term" value="F:beta-N-acetylhexosaminidase activity"/>
    <property type="evidence" value="ECO:0007669"/>
    <property type="project" value="UniProtKB-EC"/>
</dbReference>
<dbReference type="STRING" id="582680.RS86_02325"/>
<keyword evidence="4 10" id="KW-0378">Hydrolase</keyword>
<dbReference type="PANTHER" id="PTHR22600">
    <property type="entry name" value="BETA-HEXOSAMINIDASE"/>
    <property type="match status" value="1"/>
</dbReference>
<dbReference type="Pfam" id="PF00728">
    <property type="entry name" value="Glyco_hydro_20"/>
    <property type="match status" value="2"/>
</dbReference>
<evidence type="ECO:0000256" key="7">
    <source>
        <dbReference type="SAM" id="MobiDB-lite"/>
    </source>
</evidence>
<proteinExistence type="inferred from homology"/>
<evidence type="ECO:0000256" key="3">
    <source>
        <dbReference type="ARBA" id="ARBA00012663"/>
    </source>
</evidence>
<dbReference type="SUPFAM" id="SSF55545">
    <property type="entry name" value="beta-N-acetylhexosaminidase-like domain"/>
    <property type="match status" value="1"/>
</dbReference>
<dbReference type="EC" id="3.2.1.52" evidence="3"/>
<feature type="region of interest" description="Disordered" evidence="7">
    <location>
        <begin position="1"/>
        <end position="21"/>
    </location>
</feature>
<dbReference type="Proteomes" id="UP000033740">
    <property type="component" value="Unassembled WGS sequence"/>
</dbReference>
<evidence type="ECO:0000313" key="10">
    <source>
        <dbReference type="EMBL" id="KJL32548.1"/>
    </source>
</evidence>
<reference evidence="10 11" key="1">
    <citation type="submission" date="2015-02" db="EMBL/GenBank/DDBJ databases">
        <title>Draft genome sequences of ten Microbacterium spp. with emphasis on heavy metal contaminated environments.</title>
        <authorList>
            <person name="Corretto E."/>
        </authorList>
    </citation>
    <scope>NUCLEOTIDE SEQUENCE [LARGE SCALE GENOMIC DNA]</scope>
    <source>
        <strain evidence="10 11">ARN176</strain>
    </source>
</reference>
<dbReference type="GO" id="GO:0005975">
    <property type="term" value="P:carbohydrate metabolic process"/>
    <property type="evidence" value="ECO:0007669"/>
    <property type="project" value="InterPro"/>
</dbReference>
<evidence type="ECO:0000256" key="5">
    <source>
        <dbReference type="ARBA" id="ARBA00023295"/>
    </source>
</evidence>
<keyword evidence="5 10" id="KW-0326">Glycosidase</keyword>
<feature type="active site" description="Proton donor" evidence="6">
    <location>
        <position position="291"/>
    </location>
</feature>
<feature type="domain" description="Glycoside hydrolase family 20 catalytic" evidence="8">
    <location>
        <begin position="379"/>
        <end position="486"/>
    </location>
</feature>
<feature type="domain" description="Glycoside hydrolase family 20 catalytic" evidence="8">
    <location>
        <begin position="143"/>
        <end position="292"/>
    </location>
</feature>
<gene>
    <name evidence="10" type="ORF">RS86_02325</name>
</gene>
<comment type="catalytic activity">
    <reaction evidence="1">
        <text>Hydrolysis of terminal non-reducing N-acetyl-D-hexosamine residues in N-acetyl-beta-D-hexosaminides.</text>
        <dbReference type="EC" id="3.2.1.52"/>
    </reaction>
</comment>
<evidence type="ECO:0000259" key="9">
    <source>
        <dbReference type="Pfam" id="PF02838"/>
    </source>
</evidence>
<evidence type="ECO:0000256" key="4">
    <source>
        <dbReference type="ARBA" id="ARBA00022801"/>
    </source>
</evidence>
<evidence type="ECO:0000256" key="2">
    <source>
        <dbReference type="ARBA" id="ARBA00006285"/>
    </source>
</evidence>